<dbReference type="InterPro" id="IPR011006">
    <property type="entry name" value="CheY-like_superfamily"/>
</dbReference>
<keyword evidence="4 10" id="KW-0808">Transferase</keyword>
<evidence type="ECO:0000256" key="6">
    <source>
        <dbReference type="PROSITE-ProRule" id="PRU00169"/>
    </source>
</evidence>
<evidence type="ECO:0000259" key="9">
    <source>
        <dbReference type="PROSITE" id="PS50110"/>
    </source>
</evidence>
<dbReference type="SUPFAM" id="SSF52172">
    <property type="entry name" value="CheY-like"/>
    <property type="match status" value="1"/>
</dbReference>
<keyword evidence="7" id="KW-0175">Coiled coil</keyword>
<dbReference type="CDD" id="cd00075">
    <property type="entry name" value="HATPase"/>
    <property type="match status" value="1"/>
</dbReference>
<evidence type="ECO:0000256" key="1">
    <source>
        <dbReference type="ARBA" id="ARBA00000085"/>
    </source>
</evidence>
<comment type="catalytic activity">
    <reaction evidence="1">
        <text>ATP + protein L-histidine = ADP + protein N-phospho-L-histidine.</text>
        <dbReference type="EC" id="2.7.13.3"/>
    </reaction>
</comment>
<dbReference type="EC" id="2.7.13.3" evidence="2"/>
<evidence type="ECO:0000256" key="2">
    <source>
        <dbReference type="ARBA" id="ARBA00012438"/>
    </source>
</evidence>
<keyword evidence="4 10" id="KW-0418">Kinase</keyword>
<dbReference type="PRINTS" id="PR00344">
    <property type="entry name" value="BCTRLSENSOR"/>
</dbReference>
<dbReference type="PANTHER" id="PTHR43547:SF2">
    <property type="entry name" value="HYBRID SIGNAL TRANSDUCTION HISTIDINE KINASE C"/>
    <property type="match status" value="1"/>
</dbReference>
<keyword evidence="11" id="KW-1185">Reference proteome</keyword>
<organism evidence="10 11">
    <name type="scientific">Spirulina subsalsa FACHB-351</name>
    <dbReference type="NCBI Taxonomy" id="234711"/>
    <lineage>
        <taxon>Bacteria</taxon>
        <taxon>Bacillati</taxon>
        <taxon>Cyanobacteriota</taxon>
        <taxon>Cyanophyceae</taxon>
        <taxon>Spirulinales</taxon>
        <taxon>Spirulinaceae</taxon>
        <taxon>Spirulina</taxon>
    </lineage>
</organism>
<feature type="domain" description="Histidine kinase" evidence="8">
    <location>
        <begin position="213"/>
        <end position="433"/>
    </location>
</feature>
<reference evidence="10 11" key="1">
    <citation type="submission" date="2021-08" db="EMBL/GenBank/DDBJ databases">
        <title>Draft genome sequence of Spirulina subsalsa with high tolerance to salinity and hype-accumulation of phycocyanin.</title>
        <authorList>
            <person name="Pei H."/>
            <person name="Jiang L."/>
        </authorList>
    </citation>
    <scope>NUCLEOTIDE SEQUENCE [LARGE SCALE GENOMIC DNA]</scope>
    <source>
        <strain evidence="10 11">FACHB-351</strain>
    </source>
</reference>
<dbReference type="Gene3D" id="1.10.287.130">
    <property type="match status" value="1"/>
</dbReference>
<feature type="modified residue" description="4-aspartylphosphate" evidence="6">
    <location>
        <position position="64"/>
    </location>
</feature>
<dbReference type="InterPro" id="IPR001789">
    <property type="entry name" value="Sig_transdc_resp-reg_receiver"/>
</dbReference>
<comment type="caution">
    <text evidence="10">The sequence shown here is derived from an EMBL/GenBank/DDBJ whole genome shotgun (WGS) entry which is preliminary data.</text>
</comment>
<evidence type="ECO:0000256" key="5">
    <source>
        <dbReference type="ARBA" id="ARBA00023012"/>
    </source>
</evidence>
<protein>
    <recommendedName>
        <fullName evidence="2">histidine kinase</fullName>
        <ecNumber evidence="2">2.7.13.3</ecNumber>
    </recommendedName>
</protein>
<dbReference type="EMBL" id="JAIHOM010000080">
    <property type="protein sequence ID" value="MCW6037629.1"/>
    <property type="molecule type" value="Genomic_DNA"/>
</dbReference>
<dbReference type="Proteomes" id="UP001526426">
    <property type="component" value="Unassembled WGS sequence"/>
</dbReference>
<dbReference type="PROSITE" id="PS50110">
    <property type="entry name" value="RESPONSE_REGULATORY"/>
    <property type="match status" value="1"/>
</dbReference>
<dbReference type="SMART" id="SM00448">
    <property type="entry name" value="REC"/>
    <property type="match status" value="1"/>
</dbReference>
<evidence type="ECO:0000313" key="10">
    <source>
        <dbReference type="EMBL" id="MCW6037629.1"/>
    </source>
</evidence>
<gene>
    <name evidence="10" type="ORF">K4A83_15290</name>
</gene>
<dbReference type="InterPro" id="IPR036097">
    <property type="entry name" value="HisK_dim/P_sf"/>
</dbReference>
<keyword evidence="3 6" id="KW-0597">Phosphoprotein</keyword>
<accession>A0ABT3L954</accession>
<sequence length="438" mass="49306">MDNLTPPRLNKALSHILIVDDSLDHLDSLGNLLSEQGYHVEQAVSGEIALEILRDHVPHLILLDLMMPNLDGYEVYHRLKDNPETADIPVIFLSGEDELVDPLRTFAMGGVDYIAKPYHPVEVLVRVANQLKIQRLQRQLQHRNEQLQREIEEVIETQGELQSLNQQLEHQVAQRTLQLRDRNAELLELQNQLEKSLITEQSLSTLKSQLINTISHQFRTPLTVISSSASLIRRILPKTEQLDCEPFFQKIDQSVNNITQMLDDVITMAKINANDLKADPQPCNILTSCQNLMHHWQLPPHSLHQLRCVTEGNLPQWMCLDPILLQKLLIQLLSNAIRYSPQGGEILLKLKGEPNIVHLSVQDSGIGIPSAEQDKIGELFYRASNANSIPGTPGTGLGLAIVKWIVEQHDGQLNIESECDRGTTITVSFPIVLNPTGE</sequence>
<dbReference type="Pfam" id="PF00072">
    <property type="entry name" value="Response_reg"/>
    <property type="match status" value="1"/>
</dbReference>
<dbReference type="SMART" id="SM00388">
    <property type="entry name" value="HisKA"/>
    <property type="match status" value="1"/>
</dbReference>
<dbReference type="InterPro" id="IPR005467">
    <property type="entry name" value="His_kinase_dom"/>
</dbReference>
<dbReference type="CDD" id="cd00082">
    <property type="entry name" value="HisKA"/>
    <property type="match status" value="1"/>
</dbReference>
<dbReference type="InterPro" id="IPR036890">
    <property type="entry name" value="HATPase_C_sf"/>
</dbReference>
<evidence type="ECO:0000256" key="3">
    <source>
        <dbReference type="ARBA" id="ARBA00022553"/>
    </source>
</evidence>
<dbReference type="SUPFAM" id="SSF47384">
    <property type="entry name" value="Homodimeric domain of signal transducing histidine kinase"/>
    <property type="match status" value="1"/>
</dbReference>
<evidence type="ECO:0000256" key="4">
    <source>
        <dbReference type="ARBA" id="ARBA00022777"/>
    </source>
</evidence>
<dbReference type="PANTHER" id="PTHR43547">
    <property type="entry name" value="TWO-COMPONENT HISTIDINE KINASE"/>
    <property type="match status" value="1"/>
</dbReference>
<keyword evidence="5" id="KW-0902">Two-component regulatory system</keyword>
<dbReference type="InterPro" id="IPR004358">
    <property type="entry name" value="Sig_transdc_His_kin-like_C"/>
</dbReference>
<dbReference type="RefSeq" id="WP_265265488.1">
    <property type="nucleotide sequence ID" value="NZ_JAIHOM010000080.1"/>
</dbReference>
<dbReference type="SMART" id="SM00387">
    <property type="entry name" value="HATPase_c"/>
    <property type="match status" value="1"/>
</dbReference>
<dbReference type="InterPro" id="IPR003594">
    <property type="entry name" value="HATPase_dom"/>
</dbReference>
<dbReference type="Gene3D" id="3.30.565.10">
    <property type="entry name" value="Histidine kinase-like ATPase, C-terminal domain"/>
    <property type="match status" value="1"/>
</dbReference>
<evidence type="ECO:0000256" key="7">
    <source>
        <dbReference type="SAM" id="Coils"/>
    </source>
</evidence>
<dbReference type="Pfam" id="PF02518">
    <property type="entry name" value="HATPase_c"/>
    <property type="match status" value="1"/>
</dbReference>
<dbReference type="PROSITE" id="PS50109">
    <property type="entry name" value="HIS_KIN"/>
    <property type="match status" value="1"/>
</dbReference>
<evidence type="ECO:0000313" key="11">
    <source>
        <dbReference type="Proteomes" id="UP001526426"/>
    </source>
</evidence>
<dbReference type="InterPro" id="IPR003661">
    <property type="entry name" value="HisK_dim/P_dom"/>
</dbReference>
<dbReference type="Gene3D" id="3.40.50.2300">
    <property type="match status" value="1"/>
</dbReference>
<feature type="coiled-coil region" evidence="7">
    <location>
        <begin position="130"/>
        <end position="174"/>
    </location>
</feature>
<name>A0ABT3L954_9CYAN</name>
<evidence type="ECO:0000259" key="8">
    <source>
        <dbReference type="PROSITE" id="PS50109"/>
    </source>
</evidence>
<dbReference type="GO" id="GO:0016301">
    <property type="term" value="F:kinase activity"/>
    <property type="evidence" value="ECO:0007669"/>
    <property type="project" value="UniProtKB-KW"/>
</dbReference>
<feature type="domain" description="Response regulatory" evidence="9">
    <location>
        <begin position="15"/>
        <end position="131"/>
    </location>
</feature>
<proteinExistence type="predicted"/>
<dbReference type="Pfam" id="PF00512">
    <property type="entry name" value="HisKA"/>
    <property type="match status" value="1"/>
</dbReference>
<dbReference type="SUPFAM" id="SSF55874">
    <property type="entry name" value="ATPase domain of HSP90 chaperone/DNA topoisomerase II/histidine kinase"/>
    <property type="match status" value="1"/>
</dbReference>